<gene>
    <name evidence="2" type="ORF">BN1204_006780</name>
    <name evidence="1" type="ORF">NCLIV_006780</name>
</gene>
<dbReference type="eggNOG" id="ENOG502R0AF">
    <property type="taxonomic scope" value="Eukaryota"/>
</dbReference>
<organism evidence="1 3">
    <name type="scientific">Neospora caninum (strain Liverpool)</name>
    <dbReference type="NCBI Taxonomy" id="572307"/>
    <lineage>
        <taxon>Eukaryota</taxon>
        <taxon>Sar</taxon>
        <taxon>Alveolata</taxon>
        <taxon>Apicomplexa</taxon>
        <taxon>Conoidasida</taxon>
        <taxon>Coccidia</taxon>
        <taxon>Eucoccidiorida</taxon>
        <taxon>Eimeriorina</taxon>
        <taxon>Sarcocystidae</taxon>
        <taxon>Neospora</taxon>
    </lineage>
</organism>
<name>F0V912_NEOCL</name>
<dbReference type="RefSeq" id="XP_003880238.1">
    <property type="nucleotide sequence ID" value="XM_003880189.1"/>
</dbReference>
<dbReference type="AlphaFoldDB" id="F0V912"/>
<dbReference type="VEuPathDB" id="ToxoDB:NCLIV_006780"/>
<sequence length="196" mass="22416">MLASADEAFLDHVKKGAGEHVGGTPVDLVMKDVYPVIVQQGLGGLFNRIVYKIKGLLYFRQADAVSDVIMAELEHYLFGAKGANQASFKVLRREYEKYMREFFTETPEEPMDAITSGVWKTLLRLFTEHLQESLRGSPKSQLMADLLFDENLALIKQWTDNDHLQIMQLSSHDARMEGLERLREQKKKKSVLARKN</sequence>
<evidence type="ECO:0000313" key="2">
    <source>
        <dbReference type="EMBL" id="CEL64804.1"/>
    </source>
</evidence>
<dbReference type="OrthoDB" id="330124at2759"/>
<reference evidence="1" key="2">
    <citation type="submission" date="2011-03" db="EMBL/GenBank/DDBJ databases">
        <title>Comparative genomics and transcriptomics of Neospora caninum and Toxoplasma gondii.</title>
        <authorList>
            <person name="Reid A.J."/>
            <person name="Sohal A."/>
            <person name="Harris D."/>
            <person name="Quail M."/>
            <person name="Sanders M."/>
            <person name="Berriman M."/>
            <person name="Wastling J.M."/>
            <person name="Pain A."/>
        </authorList>
    </citation>
    <scope>NUCLEOTIDE SEQUENCE</scope>
    <source>
        <strain evidence="1">Liverpool</strain>
    </source>
</reference>
<protein>
    <submittedName>
        <fullName evidence="2">Dense granule protein DG32</fullName>
    </submittedName>
</protein>
<dbReference type="GeneID" id="13446261"/>
<reference evidence="1" key="1">
    <citation type="submission" date="2011-02" db="EMBL/GenBank/DDBJ databases">
        <authorList>
            <person name="Aslett M."/>
        </authorList>
    </citation>
    <scope>NUCLEOTIDE SEQUENCE</scope>
    <source>
        <strain evidence="1">Liverpool</strain>
    </source>
</reference>
<reference evidence="2" key="4">
    <citation type="journal article" date="2015" name="PLoS ONE">
        <title>Comprehensive Evaluation of Toxoplasma gondii VEG and Neospora caninum LIV Genomes with Tachyzoite Stage Transcriptome and Proteome Defines Novel Transcript Features.</title>
        <authorList>
            <person name="Ramaprasad A."/>
            <person name="Mourier T."/>
            <person name="Naeem R."/>
            <person name="Malas T.B."/>
            <person name="Moussa E."/>
            <person name="Panigrahi A."/>
            <person name="Vermont S.J."/>
            <person name="Otto T.D."/>
            <person name="Wastling J."/>
            <person name="Pain A."/>
        </authorList>
    </citation>
    <scope>NUCLEOTIDE SEQUENCE</scope>
    <source>
        <strain evidence="2">Liverpool</strain>
    </source>
</reference>
<dbReference type="InParanoid" id="F0V912"/>
<reference evidence="3" key="3">
    <citation type="journal article" date="2012" name="PLoS Pathog.">
        <title>Comparative genomics of the apicomplexan parasites Toxoplasma gondii and Neospora caninum: Coccidia differing in host range and transmission strategy.</title>
        <authorList>
            <person name="Reid A.J."/>
            <person name="Vermont S.J."/>
            <person name="Cotton J.A."/>
            <person name="Harris D."/>
            <person name="Hill-Cawthorne G.A."/>
            <person name="Konen-Waisman S."/>
            <person name="Latham S.M."/>
            <person name="Mourier T."/>
            <person name="Norton R."/>
            <person name="Quail M.A."/>
            <person name="Sanders M."/>
            <person name="Shanmugam D."/>
            <person name="Sohal A."/>
            <person name="Wasmuth J.D."/>
            <person name="Brunk B."/>
            <person name="Grigg M.E."/>
            <person name="Howard J.C."/>
            <person name="Parkinson J."/>
            <person name="Roos D.S."/>
            <person name="Trees A.J."/>
            <person name="Berriman M."/>
            <person name="Pain A."/>
            <person name="Wastling J.M."/>
        </authorList>
    </citation>
    <scope>NUCLEOTIDE SEQUENCE [LARGE SCALE GENOMIC DNA]</scope>
    <source>
        <strain evidence="3">Liverpool</strain>
    </source>
</reference>
<evidence type="ECO:0000313" key="3">
    <source>
        <dbReference type="Proteomes" id="UP000007494"/>
    </source>
</evidence>
<accession>F0V912</accession>
<dbReference type="EMBL" id="FR823382">
    <property type="protein sequence ID" value="CBZ50203.1"/>
    <property type="molecule type" value="Genomic_DNA"/>
</dbReference>
<dbReference type="OMA" id="FNILSEW"/>
<dbReference type="Proteomes" id="UP000007494">
    <property type="component" value="Chromosome II"/>
</dbReference>
<dbReference type="EMBL" id="LN714476">
    <property type="protein sequence ID" value="CEL64804.1"/>
    <property type="molecule type" value="Genomic_DNA"/>
</dbReference>
<evidence type="ECO:0000313" key="1">
    <source>
        <dbReference type="EMBL" id="CBZ50203.1"/>
    </source>
</evidence>
<proteinExistence type="predicted"/>
<keyword evidence="3" id="KW-1185">Reference proteome</keyword>